<comment type="caution">
    <text evidence="1">The sequence shown here is derived from an EMBL/GenBank/DDBJ whole genome shotgun (WGS) entry which is preliminary data.</text>
</comment>
<name>A0A746DF37_SALER</name>
<organism evidence="1">
    <name type="scientific">Salmonella enterica</name>
    <name type="common">Salmonella choleraesuis</name>
    <dbReference type="NCBI Taxonomy" id="28901"/>
    <lineage>
        <taxon>Bacteria</taxon>
        <taxon>Pseudomonadati</taxon>
        <taxon>Pseudomonadota</taxon>
        <taxon>Gammaproteobacteria</taxon>
        <taxon>Enterobacterales</taxon>
        <taxon>Enterobacteriaceae</taxon>
        <taxon>Salmonella</taxon>
    </lineage>
</organism>
<reference evidence="1" key="2">
    <citation type="submission" date="2020-02" db="EMBL/GenBank/DDBJ databases">
        <authorList>
            <consortium name="NCBI Pathogen Detection Project"/>
        </authorList>
    </citation>
    <scope>NUCLEOTIDE SEQUENCE</scope>
    <source>
        <strain evidence="1">CFIAFB20140113</strain>
    </source>
</reference>
<reference evidence="1" key="1">
    <citation type="journal article" date="2018" name="Genome Biol.">
        <title>SKESA: strategic k-mer extension for scrupulous assemblies.</title>
        <authorList>
            <person name="Souvorov A."/>
            <person name="Agarwala R."/>
            <person name="Lipman D.J."/>
        </authorList>
    </citation>
    <scope>NUCLEOTIDE SEQUENCE</scope>
    <source>
        <strain evidence="1">CFIAFB20140113</strain>
    </source>
</reference>
<accession>A0A746DF37</accession>
<dbReference type="EMBL" id="DAAVAT010000012">
    <property type="protein sequence ID" value="HAF3732211.1"/>
    <property type="molecule type" value="Genomic_DNA"/>
</dbReference>
<protein>
    <submittedName>
        <fullName evidence="1">Uncharacterized protein</fullName>
    </submittedName>
</protein>
<sequence>MSKYGDYLRADSCFSFGEWLVGTRLPEFERRETGFLTGKYEYRMFRRVARWFGPERDVEGEWRQTMKAAKASYKEALRKSKQEAAQ</sequence>
<proteinExistence type="predicted"/>
<evidence type="ECO:0000313" key="1">
    <source>
        <dbReference type="EMBL" id="HAF3732211.1"/>
    </source>
</evidence>
<gene>
    <name evidence="1" type="ORF">G8D44_002822</name>
</gene>
<dbReference type="AlphaFoldDB" id="A0A746DF37"/>